<dbReference type="SUPFAM" id="SSF53448">
    <property type="entry name" value="Nucleotide-diphospho-sugar transferases"/>
    <property type="match status" value="1"/>
</dbReference>
<dbReference type="CDD" id="cd04186">
    <property type="entry name" value="GT_2_like_c"/>
    <property type="match status" value="1"/>
</dbReference>
<sequence length="311" mass="32667">MTSTPPIDGQTDGPTAGEAAGPTESAEATALAVVTVSYASESVLPGFLDSIHAASSAHPLVVIADNKPGVVGPSPTAALAEQHGADYVPLSANPGYGGGMNAAVATLPDSVHWVLISNPDIVLHPGALDLLVATGSSSPDIGSVGPQVLTDGVTYPSARAVPSLRNGIGHALFARVWPENPWTKRYHAGSPEAGAADVGWLSGSCLLVRRAAFEQLGGFDESYFMYFEDVDLGYRLGKAGWRNRYEPAAVVEHSGGHSTASESAVMIDAHHRSAYRFLSQKYRGPLLLPLRLVLRAGLRIRTRLETRGKRA</sequence>
<dbReference type="PANTHER" id="PTHR43179">
    <property type="entry name" value="RHAMNOSYLTRANSFERASE WBBL"/>
    <property type="match status" value="1"/>
</dbReference>
<dbReference type="EC" id="2.4.-.-" evidence="2"/>
<dbReference type="Gene3D" id="3.90.550.10">
    <property type="entry name" value="Spore Coat Polysaccharide Biosynthesis Protein SpsA, Chain A"/>
    <property type="match status" value="1"/>
</dbReference>
<keyword evidence="2" id="KW-0328">Glycosyltransferase</keyword>
<dbReference type="AlphaFoldDB" id="A0AB39BIT5"/>
<organism evidence="2">
    <name type="scientific">Herbiconiux sp. A18JL235</name>
    <dbReference type="NCBI Taxonomy" id="3152363"/>
    <lineage>
        <taxon>Bacteria</taxon>
        <taxon>Bacillati</taxon>
        <taxon>Actinomycetota</taxon>
        <taxon>Actinomycetes</taxon>
        <taxon>Micrococcales</taxon>
        <taxon>Microbacteriaceae</taxon>
        <taxon>Herbiconiux</taxon>
    </lineage>
</organism>
<reference evidence="2" key="1">
    <citation type="submission" date="2024-05" db="EMBL/GenBank/DDBJ databases">
        <title>Herbiconiux sp. A18JL235.</title>
        <authorList>
            <person name="Zhang G."/>
        </authorList>
    </citation>
    <scope>NUCLEOTIDE SEQUENCE</scope>
    <source>
        <strain evidence="2">A18JL235</strain>
    </source>
</reference>
<dbReference type="PANTHER" id="PTHR43179:SF7">
    <property type="entry name" value="RHAMNOSYLTRANSFERASE WBBL"/>
    <property type="match status" value="1"/>
</dbReference>
<proteinExistence type="predicted"/>
<protein>
    <submittedName>
        <fullName evidence="2">Glycosyltransferase family 2 protein</fullName>
        <ecNumber evidence="2">2.4.-.-</ecNumber>
    </submittedName>
</protein>
<dbReference type="EMBL" id="CP162511">
    <property type="protein sequence ID" value="XDI06532.1"/>
    <property type="molecule type" value="Genomic_DNA"/>
</dbReference>
<dbReference type="RefSeq" id="WP_368498912.1">
    <property type="nucleotide sequence ID" value="NZ_CP162511.1"/>
</dbReference>
<keyword evidence="2" id="KW-0808">Transferase</keyword>
<feature type="region of interest" description="Disordered" evidence="1">
    <location>
        <begin position="1"/>
        <end position="24"/>
    </location>
</feature>
<gene>
    <name evidence="2" type="ORF">ABFY20_05395</name>
</gene>
<dbReference type="InterPro" id="IPR029044">
    <property type="entry name" value="Nucleotide-diphossugar_trans"/>
</dbReference>
<evidence type="ECO:0000256" key="1">
    <source>
        <dbReference type="SAM" id="MobiDB-lite"/>
    </source>
</evidence>
<dbReference type="GO" id="GO:0016757">
    <property type="term" value="F:glycosyltransferase activity"/>
    <property type="evidence" value="ECO:0007669"/>
    <property type="project" value="UniProtKB-KW"/>
</dbReference>
<name>A0AB39BIT5_9MICO</name>
<evidence type="ECO:0000313" key="2">
    <source>
        <dbReference type="EMBL" id="XDI06532.1"/>
    </source>
</evidence>
<accession>A0AB39BIT5</accession>
<dbReference type="Pfam" id="PF13641">
    <property type="entry name" value="Glyco_tranf_2_3"/>
    <property type="match status" value="1"/>
</dbReference>